<feature type="domain" description="BioF2-like acetyltransferase" evidence="1">
    <location>
        <begin position="147"/>
        <end position="277"/>
    </location>
</feature>
<dbReference type="InterPro" id="IPR050644">
    <property type="entry name" value="PG_Glycine_Bridge_Synth"/>
</dbReference>
<dbReference type="Pfam" id="PF13480">
    <property type="entry name" value="Acetyltransf_6"/>
    <property type="match status" value="1"/>
</dbReference>
<reference evidence="2 3" key="1">
    <citation type="submission" date="2019-02" db="EMBL/GenBank/DDBJ databases">
        <title>Planctomycetal bacteria perform biofilm scaping via a novel small molecule.</title>
        <authorList>
            <person name="Jeske O."/>
            <person name="Boedeker C."/>
            <person name="Wiegand S."/>
            <person name="Breitling P."/>
            <person name="Kallscheuer N."/>
            <person name="Jogler M."/>
            <person name="Rohde M."/>
            <person name="Petersen J."/>
            <person name="Medema M.H."/>
            <person name="Surup F."/>
            <person name="Jogler C."/>
        </authorList>
    </citation>
    <scope>NUCLEOTIDE SEQUENCE [LARGE SCALE GENOMIC DNA]</scope>
    <source>
        <strain evidence="2 3">Mal15</strain>
    </source>
</reference>
<dbReference type="Proteomes" id="UP000321353">
    <property type="component" value="Chromosome"/>
</dbReference>
<organism evidence="2 3">
    <name type="scientific">Stieleria maiorica</name>
    <dbReference type="NCBI Taxonomy" id="2795974"/>
    <lineage>
        <taxon>Bacteria</taxon>
        <taxon>Pseudomonadati</taxon>
        <taxon>Planctomycetota</taxon>
        <taxon>Planctomycetia</taxon>
        <taxon>Pirellulales</taxon>
        <taxon>Pirellulaceae</taxon>
        <taxon>Stieleria</taxon>
    </lineage>
</organism>
<dbReference type="SUPFAM" id="SSF55729">
    <property type="entry name" value="Acyl-CoA N-acyltransferases (Nat)"/>
    <property type="match status" value="1"/>
</dbReference>
<dbReference type="InterPro" id="IPR017469">
    <property type="entry name" value="PEP-CTERM_FemAB-rel"/>
</dbReference>
<dbReference type="AlphaFoldDB" id="A0A5B9MFI6"/>
<keyword evidence="3" id="KW-1185">Reference proteome</keyword>
<dbReference type="RefSeq" id="WP_233902861.1">
    <property type="nucleotide sequence ID" value="NZ_CP036264.1"/>
</dbReference>
<dbReference type="Gene3D" id="3.40.630.30">
    <property type="match status" value="1"/>
</dbReference>
<sequence length="342" mass="37940">MSDVDVVSWPIDWPSIHRGALPALAGHHPAWIAALKQGLGHSVHVAVAKDSTTCLGILPLVFVRGPIFGKFLVSLPYLNTGGVWATDSNVAGQLIDAACDMADRLDVKYLELRHEQPVEHPKFNFERTDKFHLRLPLPGSDEELDKSFKSKLRSQVKKSGTYGSTVHFGGAELLGEFYDVFAHNMRDLGTPVFSKKLFSSILNHFAGDAELCVVRNEGKPIAGGLIVHSRGVTEVPSASSLREFNRTGANMLMYRNLLRRAIEKGSHTFDFGRSSEDAGTYKFKMQWGAEPHPATWQYYVRKGDPNEMRPDAGGKKRLVEAWQKLPVWLTKLIGPSIVRGIP</sequence>
<evidence type="ECO:0000313" key="2">
    <source>
        <dbReference type="EMBL" id="QEF99603.1"/>
    </source>
</evidence>
<dbReference type="PANTHER" id="PTHR36174:SF1">
    <property type="entry name" value="LIPID II:GLYCINE GLYCYLTRANSFERASE"/>
    <property type="match status" value="1"/>
</dbReference>
<evidence type="ECO:0000313" key="3">
    <source>
        <dbReference type="Proteomes" id="UP000321353"/>
    </source>
</evidence>
<protein>
    <submittedName>
        <fullName evidence="2">FemAB family protein</fullName>
    </submittedName>
</protein>
<name>A0A5B9MFI6_9BACT</name>
<dbReference type="NCBIfam" id="TIGR03019">
    <property type="entry name" value="pepcterm_femAB"/>
    <property type="match status" value="1"/>
</dbReference>
<dbReference type="KEGG" id="smam:Mal15_36690"/>
<gene>
    <name evidence="2" type="ORF">Mal15_36690</name>
</gene>
<dbReference type="InterPro" id="IPR038740">
    <property type="entry name" value="BioF2-like_GNAT_dom"/>
</dbReference>
<proteinExistence type="predicted"/>
<dbReference type="InterPro" id="IPR016181">
    <property type="entry name" value="Acyl_CoA_acyltransferase"/>
</dbReference>
<dbReference type="EMBL" id="CP036264">
    <property type="protein sequence ID" value="QEF99603.1"/>
    <property type="molecule type" value="Genomic_DNA"/>
</dbReference>
<dbReference type="PANTHER" id="PTHR36174">
    <property type="entry name" value="LIPID II:GLYCINE GLYCYLTRANSFERASE"/>
    <property type="match status" value="1"/>
</dbReference>
<evidence type="ECO:0000259" key="1">
    <source>
        <dbReference type="Pfam" id="PF13480"/>
    </source>
</evidence>
<accession>A0A5B9MFI6</accession>